<feature type="region of interest" description="Disordered" evidence="1">
    <location>
        <begin position="180"/>
        <end position="203"/>
    </location>
</feature>
<dbReference type="InterPro" id="IPR045531">
    <property type="entry name" value="DUF6468"/>
</dbReference>
<keyword evidence="2" id="KW-0812">Transmembrane</keyword>
<proteinExistence type="predicted"/>
<evidence type="ECO:0000313" key="4">
    <source>
        <dbReference type="EMBL" id="TWA75135.1"/>
    </source>
</evidence>
<dbReference type="AlphaFoldDB" id="A0A560BR91"/>
<evidence type="ECO:0000313" key="5">
    <source>
        <dbReference type="Proteomes" id="UP000318529"/>
    </source>
</evidence>
<gene>
    <name evidence="4" type="ORF">FBZ83_12428</name>
</gene>
<protein>
    <recommendedName>
        <fullName evidence="3">DUF6468 domain-containing protein</fullName>
    </recommendedName>
</protein>
<evidence type="ECO:0000259" key="3">
    <source>
        <dbReference type="Pfam" id="PF20072"/>
    </source>
</evidence>
<feature type="domain" description="DUF6468" evidence="3">
    <location>
        <begin position="31"/>
        <end position="106"/>
    </location>
</feature>
<evidence type="ECO:0000256" key="1">
    <source>
        <dbReference type="SAM" id="MobiDB-lite"/>
    </source>
</evidence>
<evidence type="ECO:0000256" key="2">
    <source>
        <dbReference type="SAM" id="Phobius"/>
    </source>
</evidence>
<feature type="compositionally biased region" description="Low complexity" evidence="1">
    <location>
        <begin position="130"/>
        <end position="153"/>
    </location>
</feature>
<name>A0A560BR91_AZOBR</name>
<reference evidence="4 5" key="1">
    <citation type="submission" date="2019-06" db="EMBL/GenBank/DDBJ databases">
        <title>Genomic Encyclopedia of Type Strains, Phase IV (KMG-V): Genome sequencing to study the core and pangenomes of soil and plant-associated prokaryotes.</title>
        <authorList>
            <person name="Whitman W."/>
        </authorList>
    </citation>
    <scope>NUCLEOTIDE SEQUENCE [LARGE SCALE GENOMIC DNA]</scope>
    <source>
        <strain evidence="4 5">BR 11650</strain>
    </source>
</reference>
<dbReference type="Pfam" id="PF20072">
    <property type="entry name" value="DUF6468"/>
    <property type="match status" value="1"/>
</dbReference>
<feature type="region of interest" description="Disordered" evidence="1">
    <location>
        <begin position="111"/>
        <end position="161"/>
    </location>
</feature>
<feature type="compositionally biased region" description="Low complexity" evidence="1">
    <location>
        <begin position="184"/>
        <end position="196"/>
    </location>
</feature>
<feature type="compositionally biased region" description="Pro residues" evidence="1">
    <location>
        <begin position="117"/>
        <end position="129"/>
    </location>
</feature>
<feature type="transmembrane region" description="Helical" evidence="2">
    <location>
        <begin position="6"/>
        <end position="24"/>
    </location>
</feature>
<keyword evidence="2" id="KW-1133">Transmembrane helix</keyword>
<comment type="caution">
    <text evidence="4">The sequence shown here is derived from an EMBL/GenBank/DDBJ whole genome shotgun (WGS) entry which is preliminary data.</text>
</comment>
<sequence>MVSFLIDAVLAIMLVTATVFLVIVNKRLKVMRSSQAEIGALIGTFSKTIDETEASVQRLVAAATEASAKLSDGLDRAKGVTEEAALVLGSCERASKRIEASVQEARALVRRLEEGPVPRPRPRPVPPATAPATTAPTAVTETAPAPANAAPAPGSDAAEDEDGFRPMRVAALAGTAVRPAEGMTPAPEEAAIETAESAVDTGGARQQAANAFYARLRAIGPER</sequence>
<accession>A0A560BR91</accession>
<organism evidence="4 5">
    <name type="scientific">Azospirillum brasilense</name>
    <dbReference type="NCBI Taxonomy" id="192"/>
    <lineage>
        <taxon>Bacteria</taxon>
        <taxon>Pseudomonadati</taxon>
        <taxon>Pseudomonadota</taxon>
        <taxon>Alphaproteobacteria</taxon>
        <taxon>Rhodospirillales</taxon>
        <taxon>Azospirillaceae</taxon>
        <taxon>Azospirillum</taxon>
    </lineage>
</organism>
<dbReference type="EMBL" id="VITH01000024">
    <property type="protein sequence ID" value="TWA75135.1"/>
    <property type="molecule type" value="Genomic_DNA"/>
</dbReference>
<keyword evidence="2" id="KW-0472">Membrane</keyword>
<dbReference type="RefSeq" id="WP_145690496.1">
    <property type="nucleotide sequence ID" value="NZ_VITH01000024.1"/>
</dbReference>
<dbReference type="Proteomes" id="UP000318529">
    <property type="component" value="Unassembled WGS sequence"/>
</dbReference>